<accession>A0ABM1N766</accession>
<dbReference type="InterPro" id="IPR050975">
    <property type="entry name" value="Sleep_regulator"/>
</dbReference>
<keyword evidence="4 9" id="KW-0732">Signal</keyword>
<dbReference type="CDD" id="cd00117">
    <property type="entry name" value="TFP"/>
    <property type="match status" value="1"/>
</dbReference>
<evidence type="ECO:0000256" key="2">
    <source>
        <dbReference type="ARBA" id="ARBA00022622"/>
    </source>
</evidence>
<reference evidence="11" key="1">
    <citation type="submission" date="2025-08" db="UniProtKB">
        <authorList>
            <consortium name="RefSeq"/>
        </authorList>
    </citation>
    <scope>IDENTIFICATION</scope>
    <source>
        <tissue evidence="11">Whole Larva</tissue>
    </source>
</reference>
<keyword evidence="3" id="KW-0812">Transmembrane</keyword>
<name>A0ABM1N766_NICVS</name>
<keyword evidence="8" id="KW-0449">Lipoprotein</keyword>
<dbReference type="Pfam" id="PF17064">
    <property type="entry name" value="QVR"/>
    <property type="match status" value="1"/>
</dbReference>
<keyword evidence="7" id="KW-0325">Glycoprotein</keyword>
<dbReference type="GeneID" id="108567003"/>
<sequence length="134" mass="15387">MVFSKVLIFILALCFSTGSAIKCFQCSSRDEGCDNLLSNDTQSVYLKECEGKDFFCRKTVQTIVDSNMFTIINRECGWSLNRKLRTNSCYQNDDEFKHEKSCQCFEEGCNHSSIPNPSTTLFTSLLILYLYLNH</sequence>
<dbReference type="Proteomes" id="UP000695000">
    <property type="component" value="Unplaced"/>
</dbReference>
<evidence type="ECO:0000256" key="3">
    <source>
        <dbReference type="ARBA" id="ARBA00022692"/>
    </source>
</evidence>
<feature type="signal peptide" evidence="9">
    <location>
        <begin position="1"/>
        <end position="20"/>
    </location>
</feature>
<proteinExistence type="predicted"/>
<keyword evidence="5" id="KW-1133">Transmembrane helix</keyword>
<evidence type="ECO:0000256" key="5">
    <source>
        <dbReference type="ARBA" id="ARBA00022989"/>
    </source>
</evidence>
<evidence type="ECO:0000256" key="6">
    <source>
        <dbReference type="ARBA" id="ARBA00023136"/>
    </source>
</evidence>
<dbReference type="PANTHER" id="PTHR33562">
    <property type="entry name" value="ATILLA, ISOFORM B-RELATED-RELATED"/>
    <property type="match status" value="1"/>
</dbReference>
<dbReference type="PANTHER" id="PTHR33562:SF23">
    <property type="entry name" value="PROTEIN QUIVER"/>
    <property type="match status" value="1"/>
</dbReference>
<evidence type="ECO:0000256" key="1">
    <source>
        <dbReference type="ARBA" id="ARBA00004589"/>
    </source>
</evidence>
<evidence type="ECO:0000313" key="11">
    <source>
        <dbReference type="RefSeq" id="XP_017782666.1"/>
    </source>
</evidence>
<keyword evidence="2" id="KW-0336">GPI-anchor</keyword>
<evidence type="ECO:0000256" key="9">
    <source>
        <dbReference type="SAM" id="SignalP"/>
    </source>
</evidence>
<keyword evidence="10" id="KW-1185">Reference proteome</keyword>
<keyword evidence="6" id="KW-0472">Membrane</keyword>
<feature type="chain" id="PRO_5045475278" evidence="9">
    <location>
        <begin position="21"/>
        <end position="134"/>
    </location>
</feature>
<evidence type="ECO:0000313" key="10">
    <source>
        <dbReference type="Proteomes" id="UP000695000"/>
    </source>
</evidence>
<protein>
    <submittedName>
        <fullName evidence="11">Uncharacterized protein LOC108567003</fullName>
    </submittedName>
</protein>
<evidence type="ECO:0000256" key="8">
    <source>
        <dbReference type="ARBA" id="ARBA00023288"/>
    </source>
</evidence>
<evidence type="ECO:0000256" key="7">
    <source>
        <dbReference type="ARBA" id="ARBA00023180"/>
    </source>
</evidence>
<dbReference type="InterPro" id="IPR031424">
    <property type="entry name" value="QVR-like"/>
</dbReference>
<organism evidence="10 11">
    <name type="scientific">Nicrophorus vespilloides</name>
    <name type="common">Boreal carrion beetle</name>
    <dbReference type="NCBI Taxonomy" id="110193"/>
    <lineage>
        <taxon>Eukaryota</taxon>
        <taxon>Metazoa</taxon>
        <taxon>Ecdysozoa</taxon>
        <taxon>Arthropoda</taxon>
        <taxon>Hexapoda</taxon>
        <taxon>Insecta</taxon>
        <taxon>Pterygota</taxon>
        <taxon>Neoptera</taxon>
        <taxon>Endopterygota</taxon>
        <taxon>Coleoptera</taxon>
        <taxon>Polyphaga</taxon>
        <taxon>Staphyliniformia</taxon>
        <taxon>Silphidae</taxon>
        <taxon>Nicrophorinae</taxon>
        <taxon>Nicrophorus</taxon>
    </lineage>
</organism>
<dbReference type="RefSeq" id="XP_017782666.1">
    <property type="nucleotide sequence ID" value="XM_017927177.1"/>
</dbReference>
<evidence type="ECO:0000256" key="4">
    <source>
        <dbReference type="ARBA" id="ARBA00022729"/>
    </source>
</evidence>
<comment type="subcellular location">
    <subcellularLocation>
        <location evidence="1">Membrane</location>
        <topology evidence="1">Lipid-anchor</topology>
        <topology evidence="1">GPI-anchor</topology>
    </subcellularLocation>
</comment>
<gene>
    <name evidence="11" type="primary">LOC108567003</name>
</gene>